<name>A0A7E4UX52_PANRE</name>
<keyword evidence="1" id="KW-0547">Nucleotide-binding</keyword>
<dbReference type="PROSITE" id="PS00107">
    <property type="entry name" value="PROTEIN_KINASE_ATP"/>
    <property type="match status" value="1"/>
</dbReference>
<dbReference type="WBParaSite" id="Pan_g13904.t1">
    <property type="protein sequence ID" value="Pan_g13904.t1"/>
    <property type="gene ID" value="Pan_g13904"/>
</dbReference>
<protein>
    <submittedName>
        <fullName evidence="5">Protein kinase domain-containing protein</fullName>
    </submittedName>
</protein>
<dbReference type="Proteomes" id="UP000492821">
    <property type="component" value="Unassembled WGS sequence"/>
</dbReference>
<dbReference type="InterPro" id="IPR050235">
    <property type="entry name" value="CK1_Ser-Thr_kinase"/>
</dbReference>
<evidence type="ECO:0000313" key="4">
    <source>
        <dbReference type="Proteomes" id="UP000492821"/>
    </source>
</evidence>
<feature type="binding site" evidence="1">
    <location>
        <position position="149"/>
    </location>
    <ligand>
        <name>ATP</name>
        <dbReference type="ChEBI" id="CHEBI:30616"/>
    </ligand>
</feature>
<feature type="compositionally biased region" description="Basic and acidic residues" evidence="2">
    <location>
        <begin position="80"/>
        <end position="90"/>
    </location>
</feature>
<evidence type="ECO:0000256" key="2">
    <source>
        <dbReference type="SAM" id="MobiDB-lite"/>
    </source>
</evidence>
<keyword evidence="1" id="KW-0067">ATP-binding</keyword>
<organism evidence="4 5">
    <name type="scientific">Panagrellus redivivus</name>
    <name type="common">Microworm</name>
    <dbReference type="NCBI Taxonomy" id="6233"/>
    <lineage>
        <taxon>Eukaryota</taxon>
        <taxon>Metazoa</taxon>
        <taxon>Ecdysozoa</taxon>
        <taxon>Nematoda</taxon>
        <taxon>Chromadorea</taxon>
        <taxon>Rhabditida</taxon>
        <taxon>Tylenchina</taxon>
        <taxon>Panagrolaimomorpha</taxon>
        <taxon>Panagrolaimoidea</taxon>
        <taxon>Panagrolaimidae</taxon>
        <taxon>Panagrellus</taxon>
    </lineage>
</organism>
<proteinExistence type="predicted"/>
<dbReference type="Gene3D" id="1.10.510.10">
    <property type="entry name" value="Transferase(Phosphotransferase) domain 1"/>
    <property type="match status" value="1"/>
</dbReference>
<dbReference type="AlphaFoldDB" id="A0A7E4UX52"/>
<dbReference type="InterPro" id="IPR017441">
    <property type="entry name" value="Protein_kinase_ATP_BS"/>
</dbReference>
<dbReference type="InterPro" id="IPR011009">
    <property type="entry name" value="Kinase-like_dom_sf"/>
</dbReference>
<reference evidence="4" key="1">
    <citation type="journal article" date="2013" name="Genetics">
        <title>The draft genome and transcriptome of Panagrellus redivivus are shaped by the harsh demands of a free-living lifestyle.</title>
        <authorList>
            <person name="Srinivasan J."/>
            <person name="Dillman A.R."/>
            <person name="Macchietto M.G."/>
            <person name="Heikkinen L."/>
            <person name="Lakso M."/>
            <person name="Fracchia K.M."/>
            <person name="Antoshechkin I."/>
            <person name="Mortazavi A."/>
            <person name="Wong G."/>
            <person name="Sternberg P.W."/>
        </authorList>
    </citation>
    <scope>NUCLEOTIDE SEQUENCE [LARGE SCALE GENOMIC DNA]</scope>
    <source>
        <strain evidence="4">MT8872</strain>
    </source>
</reference>
<dbReference type="GO" id="GO:0004672">
    <property type="term" value="F:protein kinase activity"/>
    <property type="evidence" value="ECO:0007669"/>
    <property type="project" value="InterPro"/>
</dbReference>
<keyword evidence="4" id="KW-1185">Reference proteome</keyword>
<evidence type="ECO:0000256" key="1">
    <source>
        <dbReference type="PROSITE-ProRule" id="PRU10141"/>
    </source>
</evidence>
<evidence type="ECO:0000313" key="5">
    <source>
        <dbReference type="WBParaSite" id="Pan_g13904.t1"/>
    </source>
</evidence>
<dbReference type="SUPFAM" id="SSF56112">
    <property type="entry name" value="Protein kinase-like (PK-like)"/>
    <property type="match status" value="1"/>
</dbReference>
<dbReference type="SMART" id="SM00220">
    <property type="entry name" value="S_TKc"/>
    <property type="match status" value="1"/>
</dbReference>
<dbReference type="InterPro" id="IPR000719">
    <property type="entry name" value="Prot_kinase_dom"/>
</dbReference>
<sequence>MGDPKERNAGSAPKTPRNNMDESKSNSVAKPRKKGTEKTKSQAVRSKRSKGPDGGESTKSKSESGDSATEKGGTPKKKKNVVEFNHEERKQHKLLTAAERPKLDRGDIVVGMKMKFEVMSLLGSGGFGDVYKVRPSDSNESGPDVAAMKTELQTDNNHPMMNRLKIELEIMRMFEGLPAERKSHFTEMYDRGATPSFKFIVMELVGSSIYNLQKALPKREFSLTTALKLGLQTLAAVDDMHQLGYLHRDIKPHNYSIGVKNKTNVIYMLDFGIARRYVKKGSKVLRVPRETVKFLGTLKYASRSCHHSKEQSRKDDLESWFYMMLEFVDFHSVFWGMIKDRRQVIQAKEKMFAGECNNKLENIPPEVFKIMLYLDGLTFTSAPDYEYIKALLSQCAKVNEVQLADAFDWEDNAPKKKKRYKKKKRFGLFGGPDEKALLYKERCKDNGGESKVAVTAISMKEATTSKSPANNDKDKDTDE</sequence>
<dbReference type="PROSITE" id="PS50011">
    <property type="entry name" value="PROTEIN_KINASE_DOM"/>
    <property type="match status" value="1"/>
</dbReference>
<dbReference type="GO" id="GO:0005524">
    <property type="term" value="F:ATP binding"/>
    <property type="evidence" value="ECO:0007669"/>
    <property type="project" value="UniProtKB-UniRule"/>
</dbReference>
<feature type="domain" description="Protein kinase" evidence="3">
    <location>
        <begin position="116"/>
        <end position="392"/>
    </location>
</feature>
<dbReference type="Pfam" id="PF00069">
    <property type="entry name" value="Pkinase"/>
    <property type="match status" value="1"/>
</dbReference>
<evidence type="ECO:0000259" key="3">
    <source>
        <dbReference type="PROSITE" id="PS50011"/>
    </source>
</evidence>
<dbReference type="PANTHER" id="PTHR11909">
    <property type="entry name" value="CASEIN KINASE-RELATED"/>
    <property type="match status" value="1"/>
</dbReference>
<feature type="compositionally biased region" description="Basic and acidic residues" evidence="2">
    <location>
        <begin position="50"/>
        <end position="64"/>
    </location>
</feature>
<feature type="region of interest" description="Disordered" evidence="2">
    <location>
        <begin position="457"/>
        <end position="479"/>
    </location>
</feature>
<accession>A0A7E4UX52</accession>
<feature type="compositionally biased region" description="Polar residues" evidence="2">
    <location>
        <begin position="461"/>
        <end position="470"/>
    </location>
</feature>
<feature type="region of interest" description="Disordered" evidence="2">
    <location>
        <begin position="1"/>
        <end position="98"/>
    </location>
</feature>
<reference evidence="5" key="2">
    <citation type="submission" date="2020-10" db="UniProtKB">
        <authorList>
            <consortium name="WormBaseParasite"/>
        </authorList>
    </citation>
    <scope>IDENTIFICATION</scope>
</reference>